<gene>
    <name evidence="1" type="ORF">K6L26_08740</name>
</gene>
<reference evidence="1" key="1">
    <citation type="submission" date="2021-07" db="EMBL/GenBank/DDBJ databases">
        <title>Complete Genome Sequences of Mycobacterium farcinogenes Isolated from Clinical Specimens from Patients in Thailand.</title>
        <authorList>
            <person name="Sodsai P."/>
        </authorList>
    </citation>
    <scope>NUCLEOTIDE SEQUENCE</scope>
    <source>
        <strain evidence="1">BKK/CU-MFGFA-001</strain>
    </source>
</reference>
<proteinExistence type="predicted"/>
<evidence type="ECO:0000313" key="1">
    <source>
        <dbReference type="EMBL" id="QZH67700.1"/>
    </source>
</evidence>
<evidence type="ECO:0000313" key="2">
    <source>
        <dbReference type="Proteomes" id="UP000825598"/>
    </source>
</evidence>
<keyword evidence="2" id="KW-1185">Reference proteome</keyword>
<dbReference type="EMBL" id="CP081673">
    <property type="protein sequence ID" value="QZH67700.1"/>
    <property type="molecule type" value="Genomic_DNA"/>
</dbReference>
<protein>
    <submittedName>
        <fullName evidence="1">Uncharacterized protein</fullName>
    </submittedName>
</protein>
<accession>A0ACD1FKU6</accession>
<name>A0ACD1FKU6_MYCFR</name>
<organism evidence="1 2">
    <name type="scientific">Mycolicibacterium farcinogenes</name>
    <name type="common">Mycobacterium farcinogenes</name>
    <dbReference type="NCBI Taxonomy" id="1802"/>
    <lineage>
        <taxon>Bacteria</taxon>
        <taxon>Bacillati</taxon>
        <taxon>Actinomycetota</taxon>
        <taxon>Actinomycetes</taxon>
        <taxon>Mycobacteriales</taxon>
        <taxon>Mycobacteriaceae</taxon>
        <taxon>Mycolicibacterium</taxon>
    </lineage>
</organism>
<sequence length="260" mass="28916">MTHPGSDQIVAAIIDYEHALAVPHGSAFDPLWRQRLRVDDDSVTMLFDPNLNPDLYDRSRHTTHLVHMHEAAEQVTYHYPFKPCEGSSCVDLSQDGDVKVVFVNDVTPDGAHVYVLSDTPQQDTENVIPTVWPHEVLIGRDGRPIVRLSDIFNHALLLRSDGGTTYVEGSEDCPALERSPAQEFVQRLAFGTLTSDTCDLRLAENCGGPTILLVEHKGGYVLLWEVCEGCYDKARHTARAALQAECEARASVQRRDGEPE</sequence>
<dbReference type="Proteomes" id="UP000825598">
    <property type="component" value="Chromosome"/>
</dbReference>